<accession>A0A7S4UGE7</accession>
<dbReference type="EMBL" id="HBNR01028330">
    <property type="protein sequence ID" value="CAE4581335.1"/>
    <property type="molecule type" value="Transcribed_RNA"/>
</dbReference>
<organism evidence="2">
    <name type="scientific">Alexandrium monilatum</name>
    <dbReference type="NCBI Taxonomy" id="311494"/>
    <lineage>
        <taxon>Eukaryota</taxon>
        <taxon>Sar</taxon>
        <taxon>Alveolata</taxon>
        <taxon>Dinophyceae</taxon>
        <taxon>Gonyaulacales</taxon>
        <taxon>Pyrocystaceae</taxon>
        <taxon>Alexandrium</taxon>
    </lineage>
</organism>
<dbReference type="SUPFAM" id="SSF101478">
    <property type="entry name" value="ADP-ribosylglycohydrolase"/>
    <property type="match status" value="1"/>
</dbReference>
<evidence type="ECO:0000256" key="1">
    <source>
        <dbReference type="PIRSR" id="PIRSR605502-1"/>
    </source>
</evidence>
<comment type="cofactor">
    <cofactor evidence="1">
        <name>Mg(2+)</name>
        <dbReference type="ChEBI" id="CHEBI:18420"/>
    </cofactor>
    <text evidence="1">Binds 2 magnesium ions per subunit.</text>
</comment>
<proteinExistence type="predicted"/>
<feature type="binding site" evidence="1">
    <location>
        <position position="425"/>
    </location>
    <ligand>
        <name>Mg(2+)</name>
        <dbReference type="ChEBI" id="CHEBI:18420"/>
        <label>1</label>
    </ligand>
</feature>
<dbReference type="InterPro" id="IPR036705">
    <property type="entry name" value="Ribosyl_crysJ1_sf"/>
</dbReference>
<sequence>MASAGAAALPREPEPAALEAELATLSGPARCGALAMLGLSVGDCVGLPFELGSHRRNRRLADEAVDAGGPQALQRLVPELVVGRLGQHGPGNLAARPYSDDTVCTDLKVAALAECEDLRHRSGFSQQDPGDLLWKCYLAQLLAWAGGPAGGALYQGYGGFTKHLLRPEVGRKAAPTCLDIREGPPGCRTWPEDWFLRHAEGYCAGSDGRGVASYGNGAVMCYVPQVVAAHVRPATSGGLDSRALQRLADTHRHPEARSGAALLDEVLDGVVRGRVASCAELPAAVRNCSQWQSLLTGPLADHPVYPLRHFDSFLAHGDCTEDGALAFVTRLTNLQSPPLQRAPPAGVGDGGGGATMGRLLRTAANWDDEYGGTEGMEGRKLCLPGGEPVRFSQRGLNSVLIALWCCCGAKTTWDWLTRLIYIGGDSDTVGAVCGQIASPLLPPDDVCRAFWRFVGVADCVQRRPCADVTNAAARRYFARILLFCKGRWAELVQYPRLVDPEYPELRAADSSARVLWVDRAFAHGQHGRMEAARKRIAEEAERCGVLKLRRASTSAEALEALQGARHGAEGLDAVVTELHLGRDADAGLELLQIVDSLWEGAIATRPLFCLLTPYHDGQVSSAVRRCPRTCLVRHDRPEQIITAVTEGQCIAARLPEDLPLLPAKA</sequence>
<dbReference type="GO" id="GO:0046872">
    <property type="term" value="F:metal ion binding"/>
    <property type="evidence" value="ECO:0007669"/>
    <property type="project" value="UniProtKB-KW"/>
</dbReference>
<gene>
    <name evidence="2" type="ORF">AMON00008_LOCUS19255</name>
</gene>
<protein>
    <submittedName>
        <fullName evidence="2">Uncharacterized protein</fullName>
    </submittedName>
</protein>
<dbReference type="InterPro" id="IPR005502">
    <property type="entry name" value="Ribosyl_crysJ1"/>
</dbReference>
<dbReference type="Pfam" id="PF03747">
    <property type="entry name" value="ADP_ribosyl_GH"/>
    <property type="match status" value="1"/>
</dbReference>
<dbReference type="AlphaFoldDB" id="A0A7S4UGE7"/>
<name>A0A7S4UGE7_9DINO</name>
<keyword evidence="1" id="KW-0479">Metal-binding</keyword>
<keyword evidence="1" id="KW-0460">Magnesium</keyword>
<feature type="binding site" evidence="1">
    <location>
        <position position="427"/>
    </location>
    <ligand>
        <name>Mg(2+)</name>
        <dbReference type="ChEBI" id="CHEBI:18420"/>
        <label>1</label>
    </ligand>
</feature>
<evidence type="ECO:0000313" key="2">
    <source>
        <dbReference type="EMBL" id="CAE4581335.1"/>
    </source>
</evidence>
<reference evidence="2" key="1">
    <citation type="submission" date="2021-01" db="EMBL/GenBank/DDBJ databases">
        <authorList>
            <person name="Corre E."/>
            <person name="Pelletier E."/>
            <person name="Niang G."/>
            <person name="Scheremetjew M."/>
            <person name="Finn R."/>
            <person name="Kale V."/>
            <person name="Holt S."/>
            <person name="Cochrane G."/>
            <person name="Meng A."/>
            <person name="Brown T."/>
            <person name="Cohen L."/>
        </authorList>
    </citation>
    <scope>NUCLEOTIDE SEQUENCE</scope>
    <source>
        <strain evidence="2">CCMP3105</strain>
    </source>
</reference>
<dbReference type="Gene3D" id="1.10.4080.10">
    <property type="entry name" value="ADP-ribosylation/Crystallin J1"/>
    <property type="match status" value="1"/>
</dbReference>
<feature type="binding site" evidence="1">
    <location>
        <position position="428"/>
    </location>
    <ligand>
        <name>Mg(2+)</name>
        <dbReference type="ChEBI" id="CHEBI:18420"/>
        <label>1</label>
    </ligand>
</feature>